<dbReference type="PROSITE" id="PS51257">
    <property type="entry name" value="PROKAR_LIPOPROTEIN"/>
    <property type="match status" value="1"/>
</dbReference>
<organism evidence="2 3">
    <name type="scientific">Candidatus Magasanikbacteria bacterium CG10_big_fil_rev_8_21_14_0_10_47_10</name>
    <dbReference type="NCBI Taxonomy" id="1974652"/>
    <lineage>
        <taxon>Bacteria</taxon>
        <taxon>Candidatus Magasanikiibacteriota</taxon>
    </lineage>
</organism>
<sequence>MTNITRRASLLSLLLGVVIFIGAGCAGISRVTTFTFEESSYDFGLIRQSGGAVSHKFPFVYNGAESVVITGVPTSCACTSAVVNKTNFNPGDRGVLTVTFNPNLHEEPEGKFFKTATLLTEPSVDEMPEVKIWVEINLDLGPEAYELQSDHADDEGEEGGITSYRSITPEKFTDMLSNKDFTLIDVHIPEQEHITQTDAFIPYNEIEHSTALPKDKNAKIVLYCRSGGMSRAAAYTLVEDGYTNVYDLSGGVNAYNAYVGSLEQAQERQADEQVGYIQFEAMTITAGNMEQLARDFGDELNDIALDFKNTNILLVMNNHRTDLRTFDYQSLAELDGMSAQRWQSISDPSVSHHVAGVLTFGRDREPDVLTIAGLPVGKATLVLKTS</sequence>
<accession>A0A2H0TPH7</accession>
<dbReference type="Gene3D" id="3.40.250.10">
    <property type="entry name" value="Rhodanese-like domain"/>
    <property type="match status" value="1"/>
</dbReference>
<protein>
    <recommendedName>
        <fullName evidence="1">Rhodanese domain-containing protein</fullName>
    </recommendedName>
</protein>
<dbReference type="Pfam" id="PF00581">
    <property type="entry name" value="Rhodanese"/>
    <property type="match status" value="1"/>
</dbReference>
<dbReference type="PANTHER" id="PTHR37833:SF1">
    <property type="entry name" value="SIGNAL PEPTIDE PROTEIN"/>
    <property type="match status" value="1"/>
</dbReference>
<feature type="domain" description="Rhodanese" evidence="1">
    <location>
        <begin position="200"/>
        <end position="264"/>
    </location>
</feature>
<comment type="caution">
    <text evidence="2">The sequence shown here is derived from an EMBL/GenBank/DDBJ whole genome shotgun (WGS) entry which is preliminary data.</text>
</comment>
<reference evidence="3" key="1">
    <citation type="submission" date="2017-09" db="EMBL/GenBank/DDBJ databases">
        <title>Depth-based differentiation of microbial function through sediment-hosted aquifers and enrichment of novel symbionts in the deep terrestrial subsurface.</title>
        <authorList>
            <person name="Probst A.J."/>
            <person name="Ladd B."/>
            <person name="Jarett J.K."/>
            <person name="Geller-Mcgrath D.E."/>
            <person name="Sieber C.M.K."/>
            <person name="Emerson J.B."/>
            <person name="Anantharaman K."/>
            <person name="Thomas B.C."/>
            <person name="Malmstrom R."/>
            <person name="Stieglmeier M."/>
            <person name="Klingl A."/>
            <person name="Woyke T."/>
            <person name="Ryan C.M."/>
            <person name="Banfield J.F."/>
        </authorList>
    </citation>
    <scope>NUCLEOTIDE SEQUENCE [LARGE SCALE GENOMIC DNA]</scope>
</reference>
<dbReference type="PANTHER" id="PTHR37833">
    <property type="entry name" value="LIPOPROTEIN-RELATED"/>
    <property type="match status" value="1"/>
</dbReference>
<evidence type="ECO:0000313" key="3">
    <source>
        <dbReference type="Proteomes" id="UP000230154"/>
    </source>
</evidence>
<gene>
    <name evidence="2" type="ORF">COU35_04430</name>
</gene>
<dbReference type="SMART" id="SM00450">
    <property type="entry name" value="RHOD"/>
    <property type="match status" value="1"/>
</dbReference>
<dbReference type="Pfam" id="PF07610">
    <property type="entry name" value="DUF1573"/>
    <property type="match status" value="1"/>
</dbReference>
<evidence type="ECO:0000313" key="2">
    <source>
        <dbReference type="EMBL" id="PIR74061.1"/>
    </source>
</evidence>
<dbReference type="Gene3D" id="2.60.40.10">
    <property type="entry name" value="Immunoglobulins"/>
    <property type="match status" value="1"/>
</dbReference>
<dbReference type="PROSITE" id="PS50206">
    <property type="entry name" value="RHODANESE_3"/>
    <property type="match status" value="1"/>
</dbReference>
<dbReference type="Proteomes" id="UP000230154">
    <property type="component" value="Unassembled WGS sequence"/>
</dbReference>
<dbReference type="InterPro" id="IPR013783">
    <property type="entry name" value="Ig-like_fold"/>
</dbReference>
<dbReference type="InterPro" id="IPR036873">
    <property type="entry name" value="Rhodanese-like_dom_sf"/>
</dbReference>
<dbReference type="SUPFAM" id="SSF52821">
    <property type="entry name" value="Rhodanese/Cell cycle control phosphatase"/>
    <property type="match status" value="1"/>
</dbReference>
<evidence type="ECO:0000259" key="1">
    <source>
        <dbReference type="PROSITE" id="PS50206"/>
    </source>
</evidence>
<name>A0A2H0TPH7_9BACT</name>
<dbReference type="EMBL" id="PFCB01000030">
    <property type="protein sequence ID" value="PIR74061.1"/>
    <property type="molecule type" value="Genomic_DNA"/>
</dbReference>
<dbReference type="CDD" id="cd00158">
    <property type="entry name" value="RHOD"/>
    <property type="match status" value="1"/>
</dbReference>
<dbReference type="InterPro" id="IPR011467">
    <property type="entry name" value="DUF1573"/>
</dbReference>
<dbReference type="AlphaFoldDB" id="A0A2H0TPH7"/>
<dbReference type="InterPro" id="IPR001763">
    <property type="entry name" value="Rhodanese-like_dom"/>
</dbReference>
<proteinExistence type="predicted"/>